<protein>
    <recommendedName>
        <fullName evidence="2">Coiled-coil domain-containing protein 39</fullName>
    </recommendedName>
</protein>
<organism evidence="6 7">
    <name type="scientific">Rotaria magnacalcarata</name>
    <dbReference type="NCBI Taxonomy" id="392030"/>
    <lineage>
        <taxon>Eukaryota</taxon>
        <taxon>Metazoa</taxon>
        <taxon>Spiralia</taxon>
        <taxon>Gnathifera</taxon>
        <taxon>Rotifera</taxon>
        <taxon>Eurotatoria</taxon>
        <taxon>Bdelloidea</taxon>
        <taxon>Philodinida</taxon>
        <taxon>Philodinidae</taxon>
        <taxon>Rotaria</taxon>
    </lineage>
</organism>
<feature type="non-terminal residue" evidence="6">
    <location>
        <position position="1"/>
    </location>
</feature>
<proteinExistence type="inferred from homology"/>
<feature type="coiled-coil region" evidence="5">
    <location>
        <begin position="12"/>
        <end position="53"/>
    </location>
</feature>
<dbReference type="AlphaFoldDB" id="A0A8S3AL00"/>
<evidence type="ECO:0000256" key="1">
    <source>
        <dbReference type="ARBA" id="ARBA00005805"/>
    </source>
</evidence>
<feature type="coiled-coil region" evidence="5">
    <location>
        <begin position="131"/>
        <end position="158"/>
    </location>
</feature>
<evidence type="ECO:0000256" key="4">
    <source>
        <dbReference type="ARBA" id="ARBA00045182"/>
    </source>
</evidence>
<keyword evidence="3 5" id="KW-0175">Coiled coil</keyword>
<comment type="similarity">
    <text evidence="1">Belongs to the CCDC39 family.</text>
</comment>
<evidence type="ECO:0000256" key="3">
    <source>
        <dbReference type="ARBA" id="ARBA00023054"/>
    </source>
</evidence>
<dbReference type="GO" id="GO:0005576">
    <property type="term" value="C:extracellular region"/>
    <property type="evidence" value="ECO:0007669"/>
    <property type="project" value="GOC"/>
</dbReference>
<comment type="function">
    <text evidence="4">Required for assembly of dynein regulatory complex (DRC) and inner dynein arm (IDA) complexes, which are responsible for ciliary beat regulation, thereby playing a central role in motility in cilia and flagella. Probably acts together with CCDC40 to form a molecular ruler that determines the 96 nanometer (nm) repeat length and arrangements of components in cilia and flagella. Not required for outer dynein arm complexes assembly.</text>
</comment>
<gene>
    <name evidence="6" type="ORF">BYL167_LOCUS45670</name>
</gene>
<evidence type="ECO:0000256" key="2">
    <source>
        <dbReference type="ARBA" id="ARBA00016725"/>
    </source>
</evidence>
<dbReference type="EMBL" id="CAJOBH010127348">
    <property type="protein sequence ID" value="CAF4740552.1"/>
    <property type="molecule type" value="Genomic_DNA"/>
</dbReference>
<dbReference type="GO" id="GO:0036159">
    <property type="term" value="P:inner dynein arm assembly"/>
    <property type="evidence" value="ECO:0007669"/>
    <property type="project" value="InterPro"/>
</dbReference>
<evidence type="ECO:0000313" key="7">
    <source>
        <dbReference type="Proteomes" id="UP000681967"/>
    </source>
</evidence>
<dbReference type="GO" id="GO:0005930">
    <property type="term" value="C:axoneme"/>
    <property type="evidence" value="ECO:0007669"/>
    <property type="project" value="InterPro"/>
</dbReference>
<name>A0A8S3AL00_9BILA</name>
<dbReference type="Pfam" id="PF24161">
    <property type="entry name" value="CCDC39"/>
    <property type="match status" value="1"/>
</dbReference>
<dbReference type="Proteomes" id="UP000681967">
    <property type="component" value="Unassembled WGS sequence"/>
</dbReference>
<dbReference type="PANTHER" id="PTHR18962:SF0">
    <property type="entry name" value="COILED-COIL DOMAIN-CONTAINING PROTEIN 39"/>
    <property type="match status" value="1"/>
</dbReference>
<dbReference type="PANTHER" id="PTHR18962">
    <property type="entry name" value="COILED-COIL DOMAIN-CONTAINING PROTEIN 39"/>
    <property type="match status" value="1"/>
</dbReference>
<accession>A0A8S3AL00</accession>
<comment type="caution">
    <text evidence="6">The sequence shown here is derived from an EMBL/GenBank/DDBJ whole genome shotgun (WGS) entry which is preliminary data.</text>
</comment>
<dbReference type="InterPro" id="IPR033290">
    <property type="entry name" value="CCDC39"/>
</dbReference>
<evidence type="ECO:0000313" key="6">
    <source>
        <dbReference type="EMBL" id="CAF4740552.1"/>
    </source>
</evidence>
<evidence type="ECO:0000256" key="5">
    <source>
        <dbReference type="SAM" id="Coils"/>
    </source>
</evidence>
<sequence length="261" mass="30645">QAQYVIKSAQIKEELLQQGDQLEALIIKAETELRALENTVQILKWNNTDVKNNFEKLNESSPEINEMKELEEHLRAVTEQVKIRRKLLKHFSEYRDSVSHTDVTMFEEEIERTKIDIKKKYQIEIKLQDELQEYVVKINRADQNIKRLQQTIQQQQDIIQYELDIDVRLQNETYKKIEQQLLSLCLTINDESLNDIVEKLSTQQSFKITIKPSLTPPKKQQDRLEKKSTSSLSNINIVNISIDNNSRSTTSQSTKSSKKNR</sequence>
<dbReference type="GO" id="GO:0060287">
    <property type="term" value="P:epithelial cilium movement involved in determination of left/right asymmetry"/>
    <property type="evidence" value="ECO:0007669"/>
    <property type="project" value="TreeGrafter"/>
</dbReference>
<reference evidence="6" key="1">
    <citation type="submission" date="2021-02" db="EMBL/GenBank/DDBJ databases">
        <authorList>
            <person name="Nowell W R."/>
        </authorList>
    </citation>
    <scope>NUCLEOTIDE SEQUENCE</scope>
</reference>
<dbReference type="GO" id="GO:0060285">
    <property type="term" value="P:cilium-dependent cell motility"/>
    <property type="evidence" value="ECO:0007669"/>
    <property type="project" value="TreeGrafter"/>
</dbReference>